<feature type="domain" description="Tet-like 2OG-Fe(II) oxygenase" evidence="2">
    <location>
        <begin position="119"/>
        <end position="269"/>
    </location>
</feature>
<dbReference type="EMBL" id="ML119646">
    <property type="protein sequence ID" value="RPA87694.1"/>
    <property type="molecule type" value="Genomic_DNA"/>
</dbReference>
<reference evidence="3 4" key="1">
    <citation type="journal article" date="2018" name="Nat. Ecol. Evol.">
        <title>Pezizomycetes genomes reveal the molecular basis of ectomycorrhizal truffle lifestyle.</title>
        <authorList>
            <person name="Murat C."/>
            <person name="Payen T."/>
            <person name="Noel B."/>
            <person name="Kuo A."/>
            <person name="Morin E."/>
            <person name="Chen J."/>
            <person name="Kohler A."/>
            <person name="Krizsan K."/>
            <person name="Balestrini R."/>
            <person name="Da Silva C."/>
            <person name="Montanini B."/>
            <person name="Hainaut M."/>
            <person name="Levati E."/>
            <person name="Barry K.W."/>
            <person name="Belfiori B."/>
            <person name="Cichocki N."/>
            <person name="Clum A."/>
            <person name="Dockter R.B."/>
            <person name="Fauchery L."/>
            <person name="Guy J."/>
            <person name="Iotti M."/>
            <person name="Le Tacon F."/>
            <person name="Lindquist E.A."/>
            <person name="Lipzen A."/>
            <person name="Malagnac F."/>
            <person name="Mello A."/>
            <person name="Molinier V."/>
            <person name="Miyauchi S."/>
            <person name="Poulain J."/>
            <person name="Riccioni C."/>
            <person name="Rubini A."/>
            <person name="Sitrit Y."/>
            <person name="Splivallo R."/>
            <person name="Traeger S."/>
            <person name="Wang M."/>
            <person name="Zifcakova L."/>
            <person name="Wipf D."/>
            <person name="Zambonelli A."/>
            <person name="Paolocci F."/>
            <person name="Nowrousian M."/>
            <person name="Ottonello S."/>
            <person name="Baldrian P."/>
            <person name="Spatafora J.W."/>
            <person name="Henrissat B."/>
            <person name="Nagy L.G."/>
            <person name="Aury J.M."/>
            <person name="Wincker P."/>
            <person name="Grigoriev I.V."/>
            <person name="Bonfante P."/>
            <person name="Martin F.M."/>
        </authorList>
    </citation>
    <scope>NUCLEOTIDE SEQUENCE [LARGE SCALE GENOMIC DNA]</scope>
    <source>
        <strain evidence="3 4">RN42</strain>
    </source>
</reference>
<dbReference type="Proteomes" id="UP000275078">
    <property type="component" value="Unassembled WGS sequence"/>
</dbReference>
<evidence type="ECO:0000313" key="4">
    <source>
        <dbReference type="Proteomes" id="UP000275078"/>
    </source>
</evidence>
<evidence type="ECO:0000256" key="1">
    <source>
        <dbReference type="SAM" id="MobiDB-lite"/>
    </source>
</evidence>
<protein>
    <recommendedName>
        <fullName evidence="2">Tet-like 2OG-Fe(II) oxygenase domain-containing protein</fullName>
    </recommendedName>
</protein>
<sequence>MGRHKKGGRGKESKKRQKKKKDKKSRRLMRQAFEEKTIATWGIGPSGILPKPIVRLHKRDSELEVDTYGQLVEYDDPILVQEFKTIDGRASCIYTALDKDTKDVVFVAKVHLYKDMSDTQKSHYQRLFTYFAKDQAIKGHQHLKNGAGAAGGGHMNAVGWRPAYETGVHVDTYTSGILRQRFTAAEIKAHEIQLESIHQAISNSFMALSSHIFNQQHAELRDASTPAAGYPYGAKGLSLDGCFCSNIAYTYGGFHNSVHCDNDTSSYTYDTPGIHSHRMAFTCQIAKRLVQRVKMYRTQFSIYHARAESARGLGIGDSKLDDPDYVPDP</sequence>
<dbReference type="AlphaFoldDB" id="A0A3N4J187"/>
<evidence type="ECO:0000259" key="2">
    <source>
        <dbReference type="Pfam" id="PF20515"/>
    </source>
</evidence>
<dbReference type="InterPro" id="IPR046798">
    <property type="entry name" value="2OG-FeII_Oxy_6"/>
</dbReference>
<accession>A0A3N4J187</accession>
<gene>
    <name evidence="3" type="ORF">BJ508DRAFT_300935</name>
</gene>
<name>A0A3N4J187_ASCIM</name>
<dbReference type="OrthoDB" id="3132747at2759"/>
<organism evidence="3 4">
    <name type="scientific">Ascobolus immersus RN42</name>
    <dbReference type="NCBI Taxonomy" id="1160509"/>
    <lineage>
        <taxon>Eukaryota</taxon>
        <taxon>Fungi</taxon>
        <taxon>Dikarya</taxon>
        <taxon>Ascomycota</taxon>
        <taxon>Pezizomycotina</taxon>
        <taxon>Pezizomycetes</taxon>
        <taxon>Pezizales</taxon>
        <taxon>Ascobolaceae</taxon>
        <taxon>Ascobolus</taxon>
    </lineage>
</organism>
<dbReference type="Pfam" id="PF20515">
    <property type="entry name" value="2OG-FeII_Oxy_6"/>
    <property type="match status" value="1"/>
</dbReference>
<proteinExistence type="predicted"/>
<evidence type="ECO:0000313" key="3">
    <source>
        <dbReference type="EMBL" id="RPA87694.1"/>
    </source>
</evidence>
<keyword evidence="4" id="KW-1185">Reference proteome</keyword>
<feature type="region of interest" description="Disordered" evidence="1">
    <location>
        <begin position="1"/>
        <end position="27"/>
    </location>
</feature>